<protein>
    <submittedName>
        <fullName evidence="3">Uncharacterized protein</fullName>
    </submittedName>
</protein>
<proteinExistence type="predicted"/>
<name>Q1IPY3_KORVE</name>
<feature type="compositionally biased region" description="Basic and acidic residues" evidence="2">
    <location>
        <begin position="12"/>
        <end position="21"/>
    </location>
</feature>
<dbReference type="Proteomes" id="UP000002432">
    <property type="component" value="Chromosome"/>
</dbReference>
<feature type="region of interest" description="Disordered" evidence="2">
    <location>
        <begin position="1"/>
        <end position="29"/>
    </location>
</feature>
<feature type="coiled-coil region" evidence="1">
    <location>
        <begin position="34"/>
        <end position="68"/>
    </location>
</feature>
<evidence type="ECO:0000256" key="1">
    <source>
        <dbReference type="SAM" id="Coils"/>
    </source>
</evidence>
<keyword evidence="4" id="KW-1185">Reference proteome</keyword>
<dbReference type="AlphaFoldDB" id="Q1IPY3"/>
<sequence>MLAAAGAWNRGEPQKVNKPKEGQAAMTEQTESRAQLLRRLALKATELLERARQNEANVSAKLASLADDLAALASRRRTMLTELGAASEPEREKIHQALEGIAAEIARIDREREAAQLSFESAAAIVQRVMADHQVVGTAANQAEGEERIAQIKSAAESAIRALTSHVVAAALAAGEIASSCDSLAALGASVDEITKQLAFPGGPLFASLNSPEFRVPGGWGRQWQFQVRPLIKVG</sequence>
<evidence type="ECO:0000313" key="4">
    <source>
        <dbReference type="Proteomes" id="UP000002432"/>
    </source>
</evidence>
<dbReference type="HOGENOM" id="CLU_1178980_0_0_0"/>
<dbReference type="EMBL" id="CP000360">
    <property type="protein sequence ID" value="ABF41067.1"/>
    <property type="molecule type" value="Genomic_DNA"/>
</dbReference>
<evidence type="ECO:0000256" key="2">
    <source>
        <dbReference type="SAM" id="MobiDB-lite"/>
    </source>
</evidence>
<dbReference type="KEGG" id="aba:Acid345_2066"/>
<dbReference type="EnsemblBacteria" id="ABF41067">
    <property type="protein sequence ID" value="ABF41067"/>
    <property type="gene ID" value="Acid345_2066"/>
</dbReference>
<keyword evidence="1" id="KW-0175">Coiled coil</keyword>
<evidence type="ECO:0000313" key="3">
    <source>
        <dbReference type="EMBL" id="ABF41067.1"/>
    </source>
</evidence>
<reference evidence="3 4" key="1">
    <citation type="journal article" date="2009" name="Appl. Environ. Microbiol.">
        <title>Three genomes from the phylum Acidobacteria provide insight into the lifestyles of these microorganisms in soils.</title>
        <authorList>
            <person name="Ward N.L."/>
            <person name="Challacombe J.F."/>
            <person name="Janssen P.H."/>
            <person name="Henrissat B."/>
            <person name="Coutinho P.M."/>
            <person name="Wu M."/>
            <person name="Xie G."/>
            <person name="Haft D.H."/>
            <person name="Sait M."/>
            <person name="Badger J."/>
            <person name="Barabote R.D."/>
            <person name="Bradley B."/>
            <person name="Brettin T.S."/>
            <person name="Brinkac L.M."/>
            <person name="Bruce D."/>
            <person name="Creasy T."/>
            <person name="Daugherty S.C."/>
            <person name="Davidsen T.M."/>
            <person name="DeBoy R.T."/>
            <person name="Detter J.C."/>
            <person name="Dodson R.J."/>
            <person name="Durkin A.S."/>
            <person name="Ganapathy A."/>
            <person name="Gwinn-Giglio M."/>
            <person name="Han C.S."/>
            <person name="Khouri H."/>
            <person name="Kiss H."/>
            <person name="Kothari S.P."/>
            <person name="Madupu R."/>
            <person name="Nelson K.E."/>
            <person name="Nelson W.C."/>
            <person name="Paulsen I."/>
            <person name="Penn K."/>
            <person name="Ren Q."/>
            <person name="Rosovitz M.J."/>
            <person name="Selengut J.D."/>
            <person name="Shrivastava S."/>
            <person name="Sullivan S.A."/>
            <person name="Tapia R."/>
            <person name="Thompson L.S."/>
            <person name="Watkins K.L."/>
            <person name="Yang Q."/>
            <person name="Yu C."/>
            <person name="Zafar N."/>
            <person name="Zhou L."/>
            <person name="Kuske C.R."/>
        </authorList>
    </citation>
    <scope>NUCLEOTIDE SEQUENCE [LARGE SCALE GENOMIC DNA]</scope>
    <source>
        <strain evidence="3 4">Ellin345</strain>
    </source>
</reference>
<gene>
    <name evidence="3" type="ordered locus">Acid345_2066</name>
</gene>
<organism evidence="3 4">
    <name type="scientific">Koribacter versatilis (strain Ellin345)</name>
    <dbReference type="NCBI Taxonomy" id="204669"/>
    <lineage>
        <taxon>Bacteria</taxon>
        <taxon>Pseudomonadati</taxon>
        <taxon>Acidobacteriota</taxon>
        <taxon>Terriglobia</taxon>
        <taxon>Terriglobales</taxon>
        <taxon>Candidatus Korobacteraceae</taxon>
        <taxon>Candidatus Korobacter</taxon>
    </lineage>
</organism>
<accession>Q1IPY3</accession>